<protein>
    <recommendedName>
        <fullName evidence="5">Peptidase C39-like domain-containing protein</fullName>
    </recommendedName>
</protein>
<reference evidence="3 4" key="1">
    <citation type="submission" date="2019-04" db="EMBL/GenBank/DDBJ databases">
        <title>Microbes associate with the intestines of laboratory mice.</title>
        <authorList>
            <person name="Navarre W."/>
            <person name="Wong E."/>
            <person name="Huang K.C."/>
            <person name="Tropini C."/>
            <person name="Ng K."/>
            <person name="Yu B."/>
        </authorList>
    </citation>
    <scope>NUCLEOTIDE SEQUENCE [LARGE SCALE GENOMIC DNA]</scope>
    <source>
        <strain evidence="3 4">NM80_B27</strain>
    </source>
</reference>
<dbReference type="AlphaFoldDB" id="A0A4S4G6B7"/>
<feature type="transmembrane region" description="Helical" evidence="2">
    <location>
        <begin position="196"/>
        <end position="218"/>
    </location>
</feature>
<dbReference type="Proteomes" id="UP000308978">
    <property type="component" value="Unassembled WGS sequence"/>
</dbReference>
<comment type="caution">
    <text evidence="3">The sequence shown here is derived from an EMBL/GenBank/DDBJ whole genome shotgun (WGS) entry which is preliminary data.</text>
</comment>
<organism evidence="3 4">
    <name type="scientific">Adlercreutzia caecimuris</name>
    <dbReference type="NCBI Taxonomy" id="671266"/>
    <lineage>
        <taxon>Bacteria</taxon>
        <taxon>Bacillati</taxon>
        <taxon>Actinomycetota</taxon>
        <taxon>Coriobacteriia</taxon>
        <taxon>Eggerthellales</taxon>
        <taxon>Eggerthellaceae</taxon>
        <taxon>Adlercreutzia</taxon>
    </lineage>
</organism>
<evidence type="ECO:0000313" key="3">
    <source>
        <dbReference type="EMBL" id="THG38391.1"/>
    </source>
</evidence>
<keyword evidence="2" id="KW-1133">Transmembrane helix</keyword>
<keyword evidence="2" id="KW-0472">Membrane</keyword>
<keyword evidence="2" id="KW-0812">Transmembrane</keyword>
<evidence type="ECO:0000256" key="1">
    <source>
        <dbReference type="SAM" id="MobiDB-lite"/>
    </source>
</evidence>
<feature type="region of interest" description="Disordered" evidence="1">
    <location>
        <begin position="1"/>
        <end position="23"/>
    </location>
</feature>
<proteinExistence type="predicted"/>
<feature type="compositionally biased region" description="Low complexity" evidence="1">
    <location>
        <begin position="96"/>
        <end position="121"/>
    </location>
</feature>
<feature type="region of interest" description="Disordered" evidence="1">
    <location>
        <begin position="42"/>
        <end position="61"/>
    </location>
</feature>
<evidence type="ECO:0000313" key="4">
    <source>
        <dbReference type="Proteomes" id="UP000308978"/>
    </source>
</evidence>
<evidence type="ECO:0000256" key="2">
    <source>
        <dbReference type="SAM" id="Phobius"/>
    </source>
</evidence>
<accession>A0A4S4G6B7</accession>
<sequence length="410" mass="42080">MAATTTVRVHRRKSPAAARRSETIAKARDRLVTAAARAWDALPHWERPHRSRKAPAATPDPAAAASIAAEACGTSSAGLAIAVTGPAGVLPVGDAAPSAAVGSPDAAPADAPTPASRPAADLLNPVRPATSQPLCAGAGAFQADPFIAARARRGTYALDAPSWRAFRSYVTDRSNFDELRAVGLAAMVRSHRSLSLALAAVILGALLTVAAMAAYLLLAPATADADSPYVTAEVSKPVSTPASQWKAGEIPSLYQSDAAWGATPYGQSTLADAGGAPTALAMAYVAVTGQADRTPVDFAQWAADHDLTASGVDTVSAYLTQSAADFGLTLNPIAGDAHSLRRAIVSNVPVLVVTEPGTFSPVASVVVLDDIDRDSRIVLHDPTSATRTGKSWDFDDITDAAAAVYEVYAA</sequence>
<feature type="region of interest" description="Disordered" evidence="1">
    <location>
        <begin position="96"/>
        <end position="122"/>
    </location>
</feature>
<gene>
    <name evidence="3" type="ORF">E5986_02965</name>
</gene>
<name>A0A4S4G6B7_9ACTN</name>
<evidence type="ECO:0008006" key="5">
    <source>
        <dbReference type="Google" id="ProtNLM"/>
    </source>
</evidence>
<dbReference type="RefSeq" id="WP_136433196.1">
    <property type="nucleotide sequence ID" value="NZ_SSTJ01000002.1"/>
</dbReference>
<dbReference type="EMBL" id="SSTJ01000002">
    <property type="protein sequence ID" value="THG38391.1"/>
    <property type="molecule type" value="Genomic_DNA"/>
</dbReference>